<gene>
    <name evidence="1" type="ORF">FSB_LOCUS16978</name>
</gene>
<dbReference type="AlphaFoldDB" id="A0A2N9FDY7"/>
<dbReference type="EMBL" id="OIVN01001043">
    <property type="protein sequence ID" value="SPC89096.1"/>
    <property type="molecule type" value="Genomic_DNA"/>
</dbReference>
<proteinExistence type="predicted"/>
<evidence type="ECO:0000313" key="1">
    <source>
        <dbReference type="EMBL" id="SPC89096.1"/>
    </source>
</evidence>
<reference evidence="1" key="1">
    <citation type="submission" date="2018-02" db="EMBL/GenBank/DDBJ databases">
        <authorList>
            <person name="Cohen D.B."/>
            <person name="Kent A.D."/>
        </authorList>
    </citation>
    <scope>NUCLEOTIDE SEQUENCE</scope>
</reference>
<sequence length="293" mass="33236">MFDLAPDVGFRRSWYRWKACTTLFLKVSDLRETKLGLERYGPANRGHQSVFGPSEGIFPIEILARPGKILTIREFHVVSEHVLFPTQSAHGSNRCESERIFAQAQHRRGENYEIFIIALFHRSVFVRVVDVTPDVGFRQSWYRRKACITFFLKVWALHREIPAWPEELLTIRELQVVAEVTLFLKGFSLWTKFPQVGRNLRANTAFQIGGGQPNPAFGLVNGLVKPWSNLVKPPQTPGNVLQAPFRGSFDVVGPFRVRTAWSNLGQSWSNLVKVGQTSPKSGKCAPGPVSRFF</sequence>
<accession>A0A2N9FDY7</accession>
<organism evidence="1">
    <name type="scientific">Fagus sylvatica</name>
    <name type="common">Beechnut</name>
    <dbReference type="NCBI Taxonomy" id="28930"/>
    <lineage>
        <taxon>Eukaryota</taxon>
        <taxon>Viridiplantae</taxon>
        <taxon>Streptophyta</taxon>
        <taxon>Embryophyta</taxon>
        <taxon>Tracheophyta</taxon>
        <taxon>Spermatophyta</taxon>
        <taxon>Magnoliopsida</taxon>
        <taxon>eudicotyledons</taxon>
        <taxon>Gunneridae</taxon>
        <taxon>Pentapetalae</taxon>
        <taxon>rosids</taxon>
        <taxon>fabids</taxon>
        <taxon>Fagales</taxon>
        <taxon>Fagaceae</taxon>
        <taxon>Fagus</taxon>
    </lineage>
</organism>
<protein>
    <submittedName>
        <fullName evidence="1">Uncharacterized protein</fullName>
    </submittedName>
</protein>
<name>A0A2N9FDY7_FAGSY</name>